<proteinExistence type="predicted"/>
<dbReference type="Pfam" id="PF14362">
    <property type="entry name" value="DUF4407"/>
    <property type="match status" value="1"/>
</dbReference>
<feature type="transmembrane region" description="Helical" evidence="2">
    <location>
        <begin position="58"/>
        <end position="75"/>
    </location>
</feature>
<evidence type="ECO:0008006" key="5">
    <source>
        <dbReference type="Google" id="ProtNLM"/>
    </source>
</evidence>
<feature type="transmembrane region" description="Helical" evidence="2">
    <location>
        <begin position="29"/>
        <end position="52"/>
    </location>
</feature>
<keyword evidence="1" id="KW-0175">Coiled coil</keyword>
<feature type="coiled-coil region" evidence="1">
    <location>
        <begin position="163"/>
        <end position="190"/>
    </location>
</feature>
<reference evidence="4" key="1">
    <citation type="submission" date="2016-10" db="EMBL/GenBank/DDBJ databases">
        <authorList>
            <person name="Varghese N."/>
            <person name="Submissions S."/>
        </authorList>
    </citation>
    <scope>NUCLEOTIDE SEQUENCE [LARGE SCALE GENOMIC DNA]</scope>
    <source>
        <strain>GEY</strain>
        <strain evidence="4">DSM 9560</strain>
    </source>
</reference>
<protein>
    <recommendedName>
        <fullName evidence="5">DUF4407 domain-containing protein</fullName>
    </recommendedName>
</protein>
<gene>
    <name evidence="3" type="ORF">SAMN04488541_10719</name>
</gene>
<accession>A0A1I2JW39</accession>
<dbReference type="OrthoDB" id="594406at2"/>
<dbReference type="STRING" id="1003.SAMN04488541_10719"/>
<keyword evidence="2" id="KW-0812">Transmembrane</keyword>
<evidence type="ECO:0000313" key="4">
    <source>
        <dbReference type="Proteomes" id="UP000199513"/>
    </source>
</evidence>
<name>A0A1I2JW39_9BACT</name>
<keyword evidence="4" id="KW-1185">Reference proteome</keyword>
<dbReference type="RefSeq" id="WP_091549466.1">
    <property type="nucleotide sequence ID" value="NZ_FONY01000071.1"/>
</dbReference>
<dbReference type="InterPro" id="IPR025519">
    <property type="entry name" value="DUF4407"/>
</dbReference>
<dbReference type="AlphaFoldDB" id="A0A1I2JW39"/>
<evidence type="ECO:0000256" key="2">
    <source>
        <dbReference type="SAM" id="Phobius"/>
    </source>
</evidence>
<dbReference type="EMBL" id="FONY01000071">
    <property type="protein sequence ID" value="SFF59055.1"/>
    <property type="molecule type" value="Genomic_DNA"/>
</dbReference>
<organism evidence="3 4">
    <name type="scientific">Thermoflexibacter ruber</name>
    <dbReference type="NCBI Taxonomy" id="1003"/>
    <lineage>
        <taxon>Bacteria</taxon>
        <taxon>Pseudomonadati</taxon>
        <taxon>Bacteroidota</taxon>
        <taxon>Cytophagia</taxon>
        <taxon>Cytophagales</taxon>
        <taxon>Thermoflexibacteraceae</taxon>
        <taxon>Thermoflexibacter</taxon>
    </lineage>
</organism>
<sequence>MIKDFLLFCSGADLGILKQDDCKSEHNKYAGIGSAVFFTALFAFISASYALFTVFNSVEFSLLLGFIWGLFIFSLDRYIVSTLKKESSNYSQNVIVNGISNKIVEIIKASPRIALAILLGILISKPLELKIFEQEIETELVKMQQKVFKEQEDKVRERYLPNIQRRNEELAKLQSEIDTKKKRYDDLEIIAQQEADGTGGSGKANLGPIYRAKKADADRAYEEYKSVLEKNQPLINDLRSKNSIEDTQLKDETTGLSRKKFDGLLARLTALGSLADNDATADRTVTGVNLLFIFFELVPLLFKILTDKGIYDIKLQMLEEKINSEEVEKISQLNDEINRRIKIKVAENQNIVDREREDNQALMQLISDAQLSIAEEIIKHWKDGELQKIKENPNQYTGNLDKS</sequence>
<keyword evidence="2" id="KW-1133">Transmembrane helix</keyword>
<dbReference type="Proteomes" id="UP000199513">
    <property type="component" value="Unassembled WGS sequence"/>
</dbReference>
<evidence type="ECO:0000256" key="1">
    <source>
        <dbReference type="SAM" id="Coils"/>
    </source>
</evidence>
<evidence type="ECO:0000313" key="3">
    <source>
        <dbReference type="EMBL" id="SFF59055.1"/>
    </source>
</evidence>
<keyword evidence="2" id="KW-0472">Membrane</keyword>